<keyword evidence="2" id="KW-1185">Reference proteome</keyword>
<dbReference type="EMBL" id="AP018150">
    <property type="protein sequence ID" value="BBE09582.1"/>
    <property type="molecule type" value="Genomic_DNA"/>
</dbReference>
<evidence type="ECO:0000313" key="2">
    <source>
        <dbReference type="Proteomes" id="UP000282597"/>
    </source>
</evidence>
<reference evidence="1 2" key="1">
    <citation type="journal article" date="2018" name="Microbes Environ.">
        <title>Comparative Genomic Insights into Endofungal Lifestyles of Two Bacterial Endosymbionts, Mycoavidus cysteinexigens and Burkholderia rhizoxinica.</title>
        <authorList>
            <person name="Sharmin D."/>
            <person name="Guo Y."/>
            <person name="Nishizawa T."/>
            <person name="Ohshima S."/>
            <person name="Sato Y."/>
            <person name="Takashima Y."/>
            <person name="Narisawa K."/>
            <person name="Ohta H."/>
        </authorList>
    </citation>
    <scope>NUCLEOTIDE SEQUENCE [LARGE SCALE GENOMIC DNA]</scope>
    <source>
        <strain evidence="1 2">B1-EB</strain>
    </source>
</reference>
<accession>A0A2Z6EVZ4</accession>
<proteinExistence type="predicted"/>
<gene>
    <name evidence="1" type="ORF">MCB1EB_1421</name>
</gene>
<dbReference type="AlphaFoldDB" id="A0A2Z6EVZ4"/>
<organism evidence="1 2">
    <name type="scientific">Mycoavidus cysteinexigens</name>
    <dbReference type="NCBI Taxonomy" id="1553431"/>
    <lineage>
        <taxon>Bacteria</taxon>
        <taxon>Pseudomonadati</taxon>
        <taxon>Pseudomonadota</taxon>
        <taxon>Betaproteobacteria</taxon>
        <taxon>Burkholderiales</taxon>
        <taxon>Burkholderiaceae</taxon>
        <taxon>Mycoavidus</taxon>
    </lineage>
</organism>
<protein>
    <submittedName>
        <fullName evidence="1">Uncharacterized protein</fullName>
    </submittedName>
</protein>
<dbReference type="KEGG" id="mcys:MCB1EB_1421"/>
<evidence type="ECO:0000313" key="1">
    <source>
        <dbReference type="EMBL" id="BBE09582.1"/>
    </source>
</evidence>
<dbReference type="RefSeq" id="WP_045361716.1">
    <property type="nucleotide sequence ID" value="NZ_AP018150.1"/>
</dbReference>
<dbReference type="Proteomes" id="UP000282597">
    <property type="component" value="Chromosome"/>
</dbReference>
<sequence length="226" mass="25190">MSIPCLILGQPGTGKSSSLRKLDSASTLLIQAVKKPLPFRSTGWGYYDKENNPGGNIFVSDIPAEICTVMRKTRRKVICIDDSNYVMSNAFLRRAHEKGYDKFTEMANDIYSIFTTAAHLAPDVRVYIFGHTQQTEDGIVRFKTIGKLLDEKVSLDGLVTICLRTVVRDGTYCFATRNNGSDTVKAPIDLFSSDLIENDLSMIDAAITEFYALNPQTQPKETRCIN</sequence>
<name>A0A2Z6EVZ4_9BURK</name>